<dbReference type="GO" id="GO:0032259">
    <property type="term" value="P:methylation"/>
    <property type="evidence" value="ECO:0007669"/>
    <property type="project" value="UniProtKB-KW"/>
</dbReference>
<protein>
    <recommendedName>
        <fullName evidence="9">Restriction endonuclease</fullName>
    </recommendedName>
</protein>
<dbReference type="RefSeq" id="WP_212921738.1">
    <property type="nucleotide sequence ID" value="NZ_BORP01000006.1"/>
</dbReference>
<evidence type="ECO:0000256" key="3">
    <source>
        <dbReference type="ARBA" id="ARBA00022679"/>
    </source>
</evidence>
<keyword evidence="8" id="KW-1185">Reference proteome</keyword>
<dbReference type="Pfam" id="PF01555">
    <property type="entry name" value="N6_N4_Mtase"/>
    <property type="match status" value="1"/>
</dbReference>
<dbReference type="PROSITE" id="PS00092">
    <property type="entry name" value="N6_MTASE"/>
    <property type="match status" value="1"/>
</dbReference>
<comment type="similarity">
    <text evidence="1">Belongs to the N(4)/N(6)-methyltransferase family.</text>
</comment>
<dbReference type="SUPFAM" id="SSF52980">
    <property type="entry name" value="Restriction endonuclease-like"/>
    <property type="match status" value="1"/>
</dbReference>
<dbReference type="AlphaFoldDB" id="A0A919XBC0"/>
<keyword evidence="3" id="KW-0808">Transferase</keyword>
<evidence type="ECO:0000313" key="8">
    <source>
        <dbReference type="Proteomes" id="UP000676917"/>
    </source>
</evidence>
<dbReference type="InterPro" id="IPR002941">
    <property type="entry name" value="DNA_methylase_N4/N6"/>
</dbReference>
<dbReference type="InterPro" id="IPR002052">
    <property type="entry name" value="DNA_methylase_N6_adenine_CS"/>
</dbReference>
<sequence>MENHISYQSMASKADPEVIEKTLMLRRKLRDVKNSVPTLLKNQFNFKGRKSPEIGKIIMDTLTDSDGIVLDPFIGSGSYIISASESNKKFYGSELDNYTFDVVSTFYQTANLGRLLKLFNQVKEQCFEEIRFLYETRCCNKKNYIKKLHFDPETDNYLNPKAHRDIKDGKNIIMLHKCPECGNTTKQFDSFDEQKIKSLEKSDVSQFPSHNLIENSRINITKGTGADKYDTNFTTRNKLALLKLQEAISSLPECHEKNLLQHFLVASLTLSRIAQYGSGSEYIYQVMREQAQEMNVWYLFEEKYNKFKQFHKKYIEENGEWLKNSFTLVNSDYNDFMSSTFTGDNKVDLILTDPPYHDQVPYLERNQLYRDWLYHFVDKSKYALKGELLEKEIVVSNAPTRKRDKDYDHHVSDINKMFGAFSSSINTNGFVVLAVNLGQKKYFDLLSQYILKARQNGFEYITRIDKTISDPTLRKQAAFKSTLSKEMYLIFTKLPEDQKYWFIGDKNVEFRIKRFVYKKIQESSAPYSLSKLIIDIESEVIKNRTTANSPQQERVKRIIKDNFKIDFKHHVYLDEDKLYVDLEDSETLFVKLYDIIPVIIENLLVKQNSFFTLEDIYFEISDKLCNGDPGLLEKIIDSKSKEADINNLLLNFCEETDRGFIRKESYKNQYGENLIDLRTIDPYGLEELIKQLLIKEGYQNVARMGGAGDRGVDLVATKLNIRTNKQERFIFQVKRWIGNVGSEPIQRLNSVKMTDGFTQGICITTSDYTQAGLQEGKLTGVELLKGSELLAMLNKHFPNKYYISDINRG</sequence>
<evidence type="ECO:0000313" key="7">
    <source>
        <dbReference type="EMBL" id="GIO28283.1"/>
    </source>
</evidence>
<dbReference type="InterPro" id="IPR052906">
    <property type="entry name" value="Type_IV_Methyl-Rstrct_Enzyme"/>
</dbReference>
<dbReference type="GO" id="GO:0009307">
    <property type="term" value="P:DNA restriction-modification system"/>
    <property type="evidence" value="ECO:0007669"/>
    <property type="project" value="UniProtKB-KW"/>
</dbReference>
<dbReference type="Gene3D" id="3.40.1350.10">
    <property type="match status" value="1"/>
</dbReference>
<dbReference type="InterPro" id="IPR029063">
    <property type="entry name" value="SAM-dependent_MTases_sf"/>
</dbReference>
<dbReference type="GO" id="GO:0003677">
    <property type="term" value="F:DNA binding"/>
    <property type="evidence" value="ECO:0007669"/>
    <property type="project" value="InterPro"/>
</dbReference>
<gene>
    <name evidence="7" type="ORF">J43TS3_28940</name>
</gene>
<keyword evidence="4" id="KW-0680">Restriction system</keyword>
<evidence type="ECO:0000259" key="6">
    <source>
        <dbReference type="Pfam" id="PF04471"/>
    </source>
</evidence>
<evidence type="ECO:0000256" key="4">
    <source>
        <dbReference type="ARBA" id="ARBA00022747"/>
    </source>
</evidence>
<dbReference type="Pfam" id="PF04471">
    <property type="entry name" value="Mrr_cat"/>
    <property type="match status" value="1"/>
</dbReference>
<keyword evidence="2" id="KW-0489">Methyltransferase</keyword>
<feature type="domain" description="Restriction endonuclease type IV Mrr" evidence="6">
    <location>
        <begin position="677"/>
        <end position="793"/>
    </location>
</feature>
<dbReference type="Proteomes" id="UP000676917">
    <property type="component" value="Unassembled WGS sequence"/>
</dbReference>
<evidence type="ECO:0000256" key="1">
    <source>
        <dbReference type="ARBA" id="ARBA00006594"/>
    </source>
</evidence>
<dbReference type="SUPFAM" id="SSF53335">
    <property type="entry name" value="S-adenosyl-L-methionine-dependent methyltransferases"/>
    <property type="match status" value="2"/>
</dbReference>
<evidence type="ECO:0000256" key="2">
    <source>
        <dbReference type="ARBA" id="ARBA00022603"/>
    </source>
</evidence>
<dbReference type="InterPro" id="IPR011335">
    <property type="entry name" value="Restrct_endonuc-II-like"/>
</dbReference>
<reference evidence="7" key="1">
    <citation type="submission" date="2021-03" db="EMBL/GenBank/DDBJ databases">
        <title>Antimicrobial resistance genes in bacteria isolated from Japanese honey, and their potential for conferring macrolide and lincosamide resistance in the American foulbrood pathogen Paenibacillus larvae.</title>
        <authorList>
            <person name="Okamoto M."/>
            <person name="Kumagai M."/>
            <person name="Kanamori H."/>
            <person name="Takamatsu D."/>
        </authorList>
    </citation>
    <scope>NUCLEOTIDE SEQUENCE</scope>
    <source>
        <strain evidence="7">J43TS3</strain>
    </source>
</reference>
<dbReference type="EMBL" id="BORP01000006">
    <property type="protein sequence ID" value="GIO28283.1"/>
    <property type="molecule type" value="Genomic_DNA"/>
</dbReference>
<dbReference type="InterPro" id="IPR007560">
    <property type="entry name" value="Restrct_endonuc_IV_Mrr"/>
</dbReference>
<dbReference type="Gene3D" id="3.40.50.150">
    <property type="entry name" value="Vaccinia Virus protein VP39"/>
    <property type="match status" value="2"/>
</dbReference>
<dbReference type="InterPro" id="IPR011856">
    <property type="entry name" value="tRNA_endonuc-like_dom_sf"/>
</dbReference>
<dbReference type="GO" id="GO:0015666">
    <property type="term" value="F:restriction endodeoxyribonuclease activity"/>
    <property type="evidence" value="ECO:0007669"/>
    <property type="project" value="TreeGrafter"/>
</dbReference>
<feature type="domain" description="DNA methylase N-4/N-6" evidence="5">
    <location>
        <begin position="44"/>
        <end position="101"/>
    </location>
</feature>
<name>A0A919XBC0_9BACI</name>
<dbReference type="PANTHER" id="PTHR30015:SF7">
    <property type="entry name" value="TYPE IV METHYL-DIRECTED RESTRICTION ENZYME ECOKMRR"/>
    <property type="match status" value="1"/>
</dbReference>
<dbReference type="GO" id="GO:0008170">
    <property type="term" value="F:N-methyltransferase activity"/>
    <property type="evidence" value="ECO:0007669"/>
    <property type="project" value="InterPro"/>
</dbReference>
<comment type="caution">
    <text evidence="7">The sequence shown here is derived from an EMBL/GenBank/DDBJ whole genome shotgun (WGS) entry which is preliminary data.</text>
</comment>
<evidence type="ECO:0008006" key="9">
    <source>
        <dbReference type="Google" id="ProtNLM"/>
    </source>
</evidence>
<organism evidence="7 8">
    <name type="scientific">Ornithinibacillus bavariensis</name>
    <dbReference type="NCBI Taxonomy" id="545502"/>
    <lineage>
        <taxon>Bacteria</taxon>
        <taxon>Bacillati</taxon>
        <taxon>Bacillota</taxon>
        <taxon>Bacilli</taxon>
        <taxon>Bacillales</taxon>
        <taxon>Bacillaceae</taxon>
        <taxon>Ornithinibacillus</taxon>
    </lineage>
</organism>
<dbReference type="PANTHER" id="PTHR30015">
    <property type="entry name" value="MRR RESTRICTION SYSTEM PROTEIN"/>
    <property type="match status" value="1"/>
</dbReference>
<accession>A0A919XBC0</accession>
<evidence type="ECO:0000259" key="5">
    <source>
        <dbReference type="Pfam" id="PF01555"/>
    </source>
</evidence>
<proteinExistence type="inferred from homology"/>